<dbReference type="GO" id="GO:0008961">
    <property type="term" value="F:phosphatidylglycerol-prolipoprotein diacylglyceryl transferase activity"/>
    <property type="evidence" value="ECO:0007669"/>
    <property type="project" value="InterPro"/>
</dbReference>
<dbReference type="Proteomes" id="UP000176751">
    <property type="component" value="Unassembled WGS sequence"/>
</dbReference>
<keyword evidence="1" id="KW-1133">Transmembrane helix</keyword>
<dbReference type="GO" id="GO:0005886">
    <property type="term" value="C:plasma membrane"/>
    <property type="evidence" value="ECO:0007669"/>
    <property type="project" value="InterPro"/>
</dbReference>
<keyword evidence="1" id="KW-0812">Transmembrane</keyword>
<feature type="transmembrane region" description="Helical" evidence="1">
    <location>
        <begin position="104"/>
        <end position="125"/>
    </location>
</feature>
<keyword evidence="1" id="KW-0472">Membrane</keyword>
<feature type="transmembrane region" description="Helical" evidence="1">
    <location>
        <begin position="166"/>
        <end position="185"/>
    </location>
</feature>
<evidence type="ECO:0000313" key="3">
    <source>
        <dbReference type="Proteomes" id="UP000176751"/>
    </source>
</evidence>
<feature type="transmembrane region" description="Helical" evidence="1">
    <location>
        <begin position="137"/>
        <end position="154"/>
    </location>
</feature>
<name>A0A1F5HCX4_9BACT</name>
<feature type="transmembrane region" description="Helical" evidence="1">
    <location>
        <begin position="191"/>
        <end position="208"/>
    </location>
</feature>
<dbReference type="GO" id="GO:0042158">
    <property type="term" value="P:lipoprotein biosynthetic process"/>
    <property type="evidence" value="ECO:0007669"/>
    <property type="project" value="InterPro"/>
</dbReference>
<sequence>MIDPSVAKLIVVPIAILLASFLFWRAGRRELFESSLLFDFLIVSFIGSLIFARVFDFLLFPDIYHWSLKRLIFVNLYGSFNLWGALLGAIILGQIYAKLAKVNFWQIFDLGVAPIVFAAIFISASQVIDNFLLKREIGFSLYYFICYFLIFWFLKRLESKKRHHGFFFCFFLTLVSILNFLPLVLKDLGQSFIVAPFFIFGVVAWYRLAKRKVRADLKMIVAVCLLILLKTQRILTSVREADSFSRSIVLSPLVLAKSLAVGVKLLGREIIFSLWGLVEVFRGRK</sequence>
<comment type="caution">
    <text evidence="2">The sequence shown here is derived from an EMBL/GenBank/DDBJ whole genome shotgun (WGS) entry which is preliminary data.</text>
</comment>
<evidence type="ECO:0000256" key="1">
    <source>
        <dbReference type="SAM" id="Phobius"/>
    </source>
</evidence>
<dbReference type="AlphaFoldDB" id="A0A1F5HCX4"/>
<feature type="transmembrane region" description="Helical" evidence="1">
    <location>
        <begin position="6"/>
        <end position="24"/>
    </location>
</feature>
<feature type="transmembrane region" description="Helical" evidence="1">
    <location>
        <begin position="36"/>
        <end position="60"/>
    </location>
</feature>
<organism evidence="2 3">
    <name type="scientific">Candidatus Curtissbacteria bacterium RIFOXYA1_FULL_41_14</name>
    <dbReference type="NCBI Taxonomy" id="1797737"/>
    <lineage>
        <taxon>Bacteria</taxon>
        <taxon>Candidatus Curtissiibacteriota</taxon>
    </lineage>
</organism>
<reference evidence="2 3" key="1">
    <citation type="journal article" date="2016" name="Nat. Commun.">
        <title>Thousands of microbial genomes shed light on interconnected biogeochemical processes in an aquifer system.</title>
        <authorList>
            <person name="Anantharaman K."/>
            <person name="Brown C.T."/>
            <person name="Hug L.A."/>
            <person name="Sharon I."/>
            <person name="Castelle C.J."/>
            <person name="Probst A.J."/>
            <person name="Thomas B.C."/>
            <person name="Singh A."/>
            <person name="Wilkins M.J."/>
            <person name="Karaoz U."/>
            <person name="Brodie E.L."/>
            <person name="Williams K.H."/>
            <person name="Hubbard S.S."/>
            <person name="Banfield J.F."/>
        </authorList>
    </citation>
    <scope>NUCLEOTIDE SEQUENCE [LARGE SCALE GENOMIC DNA]</scope>
</reference>
<dbReference type="EMBL" id="MFCA01000022">
    <property type="protein sequence ID" value="OGE01940.1"/>
    <property type="molecule type" value="Genomic_DNA"/>
</dbReference>
<proteinExistence type="predicted"/>
<gene>
    <name evidence="2" type="ORF">A2196_05010</name>
</gene>
<dbReference type="STRING" id="1797737.A2196_05010"/>
<evidence type="ECO:0008006" key="4">
    <source>
        <dbReference type="Google" id="ProtNLM"/>
    </source>
</evidence>
<feature type="transmembrane region" description="Helical" evidence="1">
    <location>
        <begin position="72"/>
        <end position="92"/>
    </location>
</feature>
<dbReference type="Pfam" id="PF01790">
    <property type="entry name" value="LGT"/>
    <property type="match status" value="1"/>
</dbReference>
<dbReference type="InterPro" id="IPR001640">
    <property type="entry name" value="Lgt"/>
</dbReference>
<accession>A0A1F5HCX4</accession>
<evidence type="ECO:0000313" key="2">
    <source>
        <dbReference type="EMBL" id="OGE01940.1"/>
    </source>
</evidence>
<protein>
    <recommendedName>
        <fullName evidence="4">Prolipoprotein diacylglyceryl transferase</fullName>
    </recommendedName>
</protein>